<feature type="compositionally biased region" description="Polar residues" evidence="2">
    <location>
        <begin position="1"/>
        <end position="22"/>
    </location>
</feature>
<feature type="compositionally biased region" description="Pro residues" evidence="2">
    <location>
        <begin position="375"/>
        <end position="385"/>
    </location>
</feature>
<reference evidence="3" key="2">
    <citation type="submission" date="2020-05" db="UniProtKB">
        <authorList>
            <consortium name="EnsemblMetazoa"/>
        </authorList>
    </citation>
    <scope>IDENTIFICATION</scope>
    <source>
        <strain evidence="3">ACHKN1017</strain>
    </source>
</reference>
<dbReference type="VEuPathDB" id="VectorBase:ACHR002823"/>
<evidence type="ECO:0000313" key="3">
    <source>
        <dbReference type="EnsemblMetazoa" id="ACHR002823-PA"/>
    </source>
</evidence>
<dbReference type="AlphaFoldDB" id="A0A182JWE1"/>
<feature type="compositionally biased region" description="Basic and acidic residues" evidence="2">
    <location>
        <begin position="67"/>
        <end position="79"/>
    </location>
</feature>
<accession>A0A182JWE1</accession>
<keyword evidence="1" id="KW-0175">Coiled coil</keyword>
<dbReference type="EnsemblMetazoa" id="ACHR002823-RA">
    <property type="protein sequence ID" value="ACHR002823-PA"/>
    <property type="gene ID" value="ACHR002823"/>
</dbReference>
<feature type="compositionally biased region" description="Acidic residues" evidence="2">
    <location>
        <begin position="571"/>
        <end position="585"/>
    </location>
</feature>
<organism evidence="3 4">
    <name type="scientific">Anopheles christyi</name>
    <dbReference type="NCBI Taxonomy" id="43041"/>
    <lineage>
        <taxon>Eukaryota</taxon>
        <taxon>Metazoa</taxon>
        <taxon>Ecdysozoa</taxon>
        <taxon>Arthropoda</taxon>
        <taxon>Hexapoda</taxon>
        <taxon>Insecta</taxon>
        <taxon>Pterygota</taxon>
        <taxon>Neoptera</taxon>
        <taxon>Endopterygota</taxon>
        <taxon>Diptera</taxon>
        <taxon>Nematocera</taxon>
        <taxon>Culicoidea</taxon>
        <taxon>Culicidae</taxon>
        <taxon>Anophelinae</taxon>
        <taxon>Anopheles</taxon>
    </lineage>
</organism>
<evidence type="ECO:0000256" key="2">
    <source>
        <dbReference type="SAM" id="MobiDB-lite"/>
    </source>
</evidence>
<keyword evidence="4" id="KW-1185">Reference proteome</keyword>
<evidence type="ECO:0000256" key="1">
    <source>
        <dbReference type="SAM" id="Coils"/>
    </source>
</evidence>
<feature type="compositionally biased region" description="Low complexity" evidence="2">
    <location>
        <begin position="328"/>
        <end position="346"/>
    </location>
</feature>
<feature type="compositionally biased region" description="Acidic residues" evidence="2">
    <location>
        <begin position="316"/>
        <end position="326"/>
    </location>
</feature>
<name>A0A182JWE1_9DIPT</name>
<dbReference type="Proteomes" id="UP000075881">
    <property type="component" value="Unassembled WGS sequence"/>
</dbReference>
<protein>
    <submittedName>
        <fullName evidence="3">Uncharacterized protein</fullName>
    </submittedName>
</protein>
<sequence length="747" mass="79752">MAESKQISLSEPEPETQQNSGKDSPCVEPVASPMDTTEDTGDKGRDKCSPSPTAQVPSEEAVVENVESEKVTHKEKEVATDENDLAANSEPVEEVPVVEAEEVKTASDDDPVPLESEGSSVPAPKKEVPMEEEVFEKEEEKTKEALTPVAVKVQQNDDGDDGGGDDVLNDDAESAVNGEPKESTAGAAVVVALAGESRKRSQDHSRRSRSSSGSSTSSSSNGNSISGEPISSSSSGASSNSNSDSEGVSSAKKVKLEPVLEQPLQKEPKTVETEPNMVEEKGSDSKKKNTECSEDTEVDKAGDTKLTLEEKPMEAEMVEMEQEDDAGTPQSASQAEAAAATSPAEQVDACKSPSSQGVLIGVEPGEEESRTETLLPPPPPPPPPASTVSRAVPEVTRTTGKTSSIVAPVLERPDSARLTADLQSCQRQLAEVRSKYDVTRKELHATKRKLKRMSVRLGNMTGGGGGSAASGGIVGGSSPHTLTVGPGMADDDRNRKWREPMIVAAMKIKNAMGIQAYKSLIKDGELLLPSLRTITRYLESLRKAGGGAAAAAAALANASVGLHSASKVDEVPEEEEDDDEEEGDDVLAVRTDGVVHRRMEQPGTKKKHTKANGAGAGRTIDHNRNEQRRHPSYSAQHQRHQGPDVQDIKTEQDPVSFTEHDLRKARHYNTVGGDGGYILDENWSITGRKGACLLGLVLEKEFNRMWDPVWGEHRLLLRSASGWSAYKQDAHSVSTFPLSYGAADGYT</sequence>
<feature type="compositionally biased region" description="Low complexity" evidence="2">
    <location>
        <begin position="56"/>
        <end position="65"/>
    </location>
</feature>
<feature type="compositionally biased region" description="Basic and acidic residues" evidence="2">
    <location>
        <begin position="298"/>
        <end position="314"/>
    </location>
</feature>
<feature type="compositionally biased region" description="Basic and acidic residues" evidence="2">
    <location>
        <begin position="196"/>
        <end position="205"/>
    </location>
</feature>
<proteinExistence type="predicted"/>
<feature type="compositionally biased region" description="Low complexity" evidence="2">
    <location>
        <begin position="210"/>
        <end position="250"/>
    </location>
</feature>
<feature type="compositionally biased region" description="Basic and acidic residues" evidence="2">
    <location>
        <begin position="254"/>
        <end position="291"/>
    </location>
</feature>
<feature type="region of interest" description="Disordered" evidence="2">
    <location>
        <begin position="562"/>
        <end position="647"/>
    </location>
</feature>
<feature type="compositionally biased region" description="Acidic residues" evidence="2">
    <location>
        <begin position="157"/>
        <end position="173"/>
    </location>
</feature>
<feature type="compositionally biased region" description="Basic and acidic residues" evidence="2">
    <location>
        <begin position="619"/>
        <end position="629"/>
    </location>
</feature>
<feature type="compositionally biased region" description="Low complexity" evidence="2">
    <location>
        <begin position="185"/>
        <end position="195"/>
    </location>
</feature>
<feature type="coiled-coil region" evidence="1">
    <location>
        <begin position="415"/>
        <end position="442"/>
    </location>
</feature>
<feature type="region of interest" description="Disordered" evidence="2">
    <location>
        <begin position="1"/>
        <end position="400"/>
    </location>
</feature>
<evidence type="ECO:0000313" key="4">
    <source>
        <dbReference type="Proteomes" id="UP000075881"/>
    </source>
</evidence>
<reference evidence="4" key="1">
    <citation type="submission" date="2013-03" db="EMBL/GenBank/DDBJ databases">
        <title>The Genome Sequence of Anopheles christyi ACHKN1017.</title>
        <authorList>
            <consortium name="The Broad Institute Genomics Platform"/>
            <person name="Neafsey D.E."/>
            <person name="Besansky N."/>
            <person name="Walker B."/>
            <person name="Young S.K."/>
            <person name="Zeng Q."/>
            <person name="Gargeya S."/>
            <person name="Fitzgerald M."/>
            <person name="Haas B."/>
            <person name="Abouelleil A."/>
            <person name="Allen A.W."/>
            <person name="Alvarado L."/>
            <person name="Arachchi H.M."/>
            <person name="Berlin A.M."/>
            <person name="Chapman S.B."/>
            <person name="Gainer-Dewar J."/>
            <person name="Goldberg J."/>
            <person name="Griggs A."/>
            <person name="Gujja S."/>
            <person name="Hansen M."/>
            <person name="Howarth C."/>
            <person name="Imamovic A."/>
            <person name="Ireland A."/>
            <person name="Larimer J."/>
            <person name="McCowan C."/>
            <person name="Murphy C."/>
            <person name="Pearson M."/>
            <person name="Poon T.W."/>
            <person name="Priest M."/>
            <person name="Roberts A."/>
            <person name="Saif S."/>
            <person name="Shea T."/>
            <person name="Sisk P."/>
            <person name="Sykes S."/>
            <person name="Wortman J."/>
            <person name="Nusbaum C."/>
            <person name="Birren B."/>
        </authorList>
    </citation>
    <scope>NUCLEOTIDE SEQUENCE [LARGE SCALE GENOMIC DNA]</scope>
    <source>
        <strain evidence="4">ACHKN1017</strain>
    </source>
</reference>